<dbReference type="PANTHER" id="PTHR14577:SF0">
    <property type="entry name" value="NUCLEOLAR PROTEIN 12"/>
    <property type="match status" value="1"/>
</dbReference>
<sequence>MPRSKLVLTFDQKARKDFVCGFRKRKDQRRKIAQEELKVKARKEKAGGRRAKRDERDKRMQEYEEVMRARREQRQKEEEEIREFRRLREVQNRDRQVTEQINEMESSDTDSEIVQVERRDK</sequence>
<dbReference type="GO" id="GO:0005730">
    <property type="term" value="C:nucleolus"/>
    <property type="evidence" value="ECO:0007669"/>
    <property type="project" value="UniProtKB-SubCell"/>
</dbReference>
<keyword evidence="3" id="KW-0175">Coiled coil</keyword>
<protein>
    <recommendedName>
        <fullName evidence="7">Nucleolar protein 12</fullName>
    </recommendedName>
</protein>
<evidence type="ECO:0008006" key="7">
    <source>
        <dbReference type="Google" id="ProtNLM"/>
    </source>
</evidence>
<evidence type="ECO:0000256" key="5">
    <source>
        <dbReference type="SAM" id="MobiDB-lite"/>
    </source>
</evidence>
<evidence type="ECO:0000313" key="6">
    <source>
        <dbReference type="EMBL" id="CAE0358189.1"/>
    </source>
</evidence>
<proteinExistence type="inferred from homology"/>
<feature type="region of interest" description="Disordered" evidence="5">
    <location>
        <begin position="92"/>
        <end position="121"/>
    </location>
</feature>
<dbReference type="GO" id="GO:0019843">
    <property type="term" value="F:rRNA binding"/>
    <property type="evidence" value="ECO:0007669"/>
    <property type="project" value="TreeGrafter"/>
</dbReference>
<dbReference type="PANTHER" id="PTHR14577">
    <property type="entry name" value="NUCLEOLAR PROTEIN 12"/>
    <property type="match status" value="1"/>
</dbReference>
<comment type="similarity">
    <text evidence="2">Belongs to the RRP17 family.</text>
</comment>
<keyword evidence="4" id="KW-0539">Nucleus</keyword>
<dbReference type="InterPro" id="IPR019186">
    <property type="entry name" value="Nucleolar_protein_12"/>
</dbReference>
<comment type="subcellular location">
    <subcellularLocation>
        <location evidence="1">Nucleus</location>
        <location evidence="1">Nucleolus</location>
    </subcellularLocation>
</comment>
<name>A0A7S3JLK7_9SPIT</name>
<reference evidence="6" key="1">
    <citation type="submission" date="2021-01" db="EMBL/GenBank/DDBJ databases">
        <authorList>
            <person name="Corre E."/>
            <person name="Pelletier E."/>
            <person name="Niang G."/>
            <person name="Scheremetjew M."/>
            <person name="Finn R."/>
            <person name="Kale V."/>
            <person name="Holt S."/>
            <person name="Cochrane G."/>
            <person name="Meng A."/>
            <person name="Brown T."/>
            <person name="Cohen L."/>
        </authorList>
    </citation>
    <scope>NUCLEOTIDE SEQUENCE</scope>
    <source>
        <strain evidence="6">FSP1.4</strain>
    </source>
</reference>
<gene>
    <name evidence="6" type="ORF">EHAR0213_LOCUS17111</name>
</gene>
<accession>A0A7S3JLK7</accession>
<dbReference type="EMBL" id="HBII01040903">
    <property type="protein sequence ID" value="CAE0358189.1"/>
    <property type="molecule type" value="Transcribed_RNA"/>
</dbReference>
<dbReference type="AlphaFoldDB" id="A0A7S3JLK7"/>
<feature type="region of interest" description="Disordered" evidence="5">
    <location>
        <begin position="34"/>
        <end position="59"/>
    </location>
</feature>
<evidence type="ECO:0000256" key="3">
    <source>
        <dbReference type="ARBA" id="ARBA00023054"/>
    </source>
</evidence>
<evidence type="ECO:0000256" key="4">
    <source>
        <dbReference type="ARBA" id="ARBA00023242"/>
    </source>
</evidence>
<evidence type="ECO:0000256" key="2">
    <source>
        <dbReference type="ARBA" id="ARBA00007175"/>
    </source>
</evidence>
<evidence type="ECO:0000256" key="1">
    <source>
        <dbReference type="ARBA" id="ARBA00004604"/>
    </source>
</evidence>
<organism evidence="6">
    <name type="scientific">Euplotes harpa</name>
    <dbReference type="NCBI Taxonomy" id="151035"/>
    <lineage>
        <taxon>Eukaryota</taxon>
        <taxon>Sar</taxon>
        <taxon>Alveolata</taxon>
        <taxon>Ciliophora</taxon>
        <taxon>Intramacronucleata</taxon>
        <taxon>Spirotrichea</taxon>
        <taxon>Hypotrichia</taxon>
        <taxon>Euplotida</taxon>
        <taxon>Euplotidae</taxon>
        <taxon>Euplotes</taxon>
    </lineage>
</organism>
<dbReference type="Pfam" id="PF09805">
    <property type="entry name" value="Nop25"/>
    <property type="match status" value="1"/>
</dbReference>